<proteinExistence type="predicted"/>
<feature type="domain" description="S-adenosylmethionine-dependent methyltransferase Rv2258c-like winged HTH" evidence="2">
    <location>
        <begin position="19"/>
        <end position="90"/>
    </location>
</feature>
<dbReference type="EMBL" id="KB201324">
    <property type="protein sequence ID" value="ESO97143.1"/>
    <property type="molecule type" value="Genomic_DNA"/>
</dbReference>
<gene>
    <name evidence="3" type="ORF">LOTGIDRAFT_174577</name>
</gene>
<protein>
    <submittedName>
        <fullName evidence="3">Uncharacterized protein</fullName>
    </submittedName>
</protein>
<keyword evidence="4" id="KW-1185">Reference proteome</keyword>
<evidence type="ECO:0000259" key="2">
    <source>
        <dbReference type="Pfam" id="PF21320"/>
    </source>
</evidence>
<dbReference type="SUPFAM" id="SSF46785">
    <property type="entry name" value="Winged helix' DNA-binding domain"/>
    <property type="match status" value="1"/>
</dbReference>
<dbReference type="InterPro" id="IPR048711">
    <property type="entry name" value="WHD_Rv2258c"/>
</dbReference>
<dbReference type="InterPro" id="IPR036388">
    <property type="entry name" value="WH-like_DNA-bd_sf"/>
</dbReference>
<dbReference type="RefSeq" id="XP_009052163.1">
    <property type="nucleotide sequence ID" value="XM_009053915.1"/>
</dbReference>
<dbReference type="GeneID" id="20242807"/>
<feature type="domain" description="Methyltransferase" evidence="1">
    <location>
        <begin position="163"/>
        <end position="282"/>
    </location>
</feature>
<dbReference type="CTD" id="20242807"/>
<evidence type="ECO:0000259" key="1">
    <source>
        <dbReference type="Pfam" id="PF13847"/>
    </source>
</evidence>
<name>V4A017_LOTGI</name>
<reference evidence="3 4" key="1">
    <citation type="journal article" date="2013" name="Nature">
        <title>Insights into bilaterian evolution from three spiralian genomes.</title>
        <authorList>
            <person name="Simakov O."/>
            <person name="Marletaz F."/>
            <person name="Cho S.J."/>
            <person name="Edsinger-Gonzales E."/>
            <person name="Havlak P."/>
            <person name="Hellsten U."/>
            <person name="Kuo D.H."/>
            <person name="Larsson T."/>
            <person name="Lv J."/>
            <person name="Arendt D."/>
            <person name="Savage R."/>
            <person name="Osoegawa K."/>
            <person name="de Jong P."/>
            <person name="Grimwood J."/>
            <person name="Chapman J.A."/>
            <person name="Shapiro H."/>
            <person name="Aerts A."/>
            <person name="Otillar R.P."/>
            <person name="Terry A.Y."/>
            <person name="Boore J.L."/>
            <person name="Grigoriev I.V."/>
            <person name="Lindberg D.R."/>
            <person name="Seaver E.C."/>
            <person name="Weisblat D.A."/>
            <person name="Putnam N.H."/>
            <person name="Rokhsar D.S."/>
        </authorList>
    </citation>
    <scope>NUCLEOTIDE SEQUENCE [LARGE SCALE GENOMIC DNA]</scope>
</reference>
<dbReference type="InterPro" id="IPR036390">
    <property type="entry name" value="WH_DNA-bd_sf"/>
</dbReference>
<dbReference type="InterPro" id="IPR029063">
    <property type="entry name" value="SAM-dependent_MTases_sf"/>
</dbReference>
<dbReference type="Pfam" id="PF13847">
    <property type="entry name" value="Methyltransf_31"/>
    <property type="match status" value="1"/>
</dbReference>
<dbReference type="PANTHER" id="PTHR45128">
    <property type="entry name" value="METHYLTRANSFERASE TYPE 11"/>
    <property type="match status" value="1"/>
</dbReference>
<dbReference type="OMA" id="RAYYGFS"/>
<dbReference type="HOGENOM" id="CLU_063529_1_1_1"/>
<accession>V4A017</accession>
<dbReference type="AlphaFoldDB" id="V4A017"/>
<evidence type="ECO:0000313" key="4">
    <source>
        <dbReference type="Proteomes" id="UP000030746"/>
    </source>
</evidence>
<dbReference type="Gene3D" id="3.40.50.150">
    <property type="entry name" value="Vaccinia Virus protein VP39"/>
    <property type="match status" value="1"/>
</dbReference>
<dbReference type="CDD" id="cd02440">
    <property type="entry name" value="AdoMet_MTases"/>
    <property type="match status" value="1"/>
</dbReference>
<dbReference type="SUPFAM" id="SSF53335">
    <property type="entry name" value="S-adenosyl-L-methionine-dependent methyltransferases"/>
    <property type="match status" value="1"/>
</dbReference>
<dbReference type="STRING" id="225164.V4A017"/>
<evidence type="ECO:0000313" key="3">
    <source>
        <dbReference type="EMBL" id="ESO97143.1"/>
    </source>
</evidence>
<dbReference type="Proteomes" id="UP000030746">
    <property type="component" value="Unassembled WGS sequence"/>
</dbReference>
<dbReference type="InterPro" id="IPR053173">
    <property type="entry name" value="SAM-binding_MTase"/>
</dbReference>
<dbReference type="InterPro" id="IPR025714">
    <property type="entry name" value="Methyltranfer_dom"/>
</dbReference>
<dbReference type="KEGG" id="lgi:LOTGIDRAFT_174577"/>
<organism evidence="3 4">
    <name type="scientific">Lottia gigantea</name>
    <name type="common">Giant owl limpet</name>
    <dbReference type="NCBI Taxonomy" id="225164"/>
    <lineage>
        <taxon>Eukaryota</taxon>
        <taxon>Metazoa</taxon>
        <taxon>Spiralia</taxon>
        <taxon>Lophotrochozoa</taxon>
        <taxon>Mollusca</taxon>
        <taxon>Gastropoda</taxon>
        <taxon>Patellogastropoda</taxon>
        <taxon>Lottioidea</taxon>
        <taxon>Lottiidae</taxon>
        <taxon>Lottia</taxon>
    </lineage>
</organism>
<dbReference type="PANTHER" id="PTHR45128:SF1">
    <property type="entry name" value="S-ADENOSYLMETHIONINE-DEPENDENT METHYLTRANSFERASE RV2258C"/>
    <property type="match status" value="1"/>
</dbReference>
<dbReference type="Pfam" id="PF21320">
    <property type="entry name" value="WHD_Rv2258c"/>
    <property type="match status" value="1"/>
</dbReference>
<dbReference type="Gene3D" id="1.10.10.10">
    <property type="entry name" value="Winged helix-like DNA-binding domain superfamily/Winged helix DNA-binding domain"/>
    <property type="match status" value="1"/>
</dbReference>
<sequence>MDKDSYNARLLEHITGAAACFAVTVSKESGLLNVFLEPHEPMTVAEIAAKSNLRQRYVQEVLGCLVTSRIIQVDDNSEKYSLPPELRTCLKGMLISFDLADHLNKRTEDLKSLLDPNGIKGYPTHSRGNIGDKMDELVNTDINGTIDGMFLRSTPDIQQKLETGIDFLEFGCGQGALILAMAEKFPNTRFLGVDISKDAVAVLEKEIQKRKLANLRVEQGDILKLDEKLIEKFDMVHIHDVLHDMGDSVKGAENIKKVVKPGGIVNIIEIVLKGNNHKENIEDPMAPQMYGLSSTVCIPESHNQSGTPGMGCTSGMKGIKEMLTKAGYPLDKLVINKAQNPLLYRFTWYK</sequence>
<dbReference type="OrthoDB" id="506498at2759"/>